<feature type="compositionally biased region" description="Pro residues" evidence="1">
    <location>
        <begin position="181"/>
        <end position="191"/>
    </location>
</feature>
<accession>A0A1G2CGF2</accession>
<keyword evidence="2" id="KW-1133">Transmembrane helix</keyword>
<evidence type="ECO:0000313" key="4">
    <source>
        <dbReference type="Proteomes" id="UP000178348"/>
    </source>
</evidence>
<feature type="transmembrane region" description="Helical" evidence="2">
    <location>
        <begin position="7"/>
        <end position="29"/>
    </location>
</feature>
<evidence type="ECO:0000256" key="2">
    <source>
        <dbReference type="SAM" id="Phobius"/>
    </source>
</evidence>
<evidence type="ECO:0000256" key="1">
    <source>
        <dbReference type="SAM" id="MobiDB-lite"/>
    </source>
</evidence>
<gene>
    <name evidence="3" type="ORF">A2946_00475</name>
</gene>
<reference evidence="3 4" key="1">
    <citation type="journal article" date="2016" name="Nat. Commun.">
        <title>Thousands of microbial genomes shed light on interconnected biogeochemical processes in an aquifer system.</title>
        <authorList>
            <person name="Anantharaman K."/>
            <person name="Brown C.T."/>
            <person name="Hug L.A."/>
            <person name="Sharon I."/>
            <person name="Castelle C.J."/>
            <person name="Probst A.J."/>
            <person name="Thomas B.C."/>
            <person name="Singh A."/>
            <person name="Wilkins M.J."/>
            <person name="Karaoz U."/>
            <person name="Brodie E.L."/>
            <person name="Williams K.H."/>
            <person name="Hubbard S.S."/>
            <person name="Banfield J.F."/>
        </authorList>
    </citation>
    <scope>NUCLEOTIDE SEQUENCE [LARGE SCALE GENOMIC DNA]</scope>
</reference>
<evidence type="ECO:0000313" key="3">
    <source>
        <dbReference type="EMBL" id="OGZ00473.1"/>
    </source>
</evidence>
<feature type="region of interest" description="Disordered" evidence="1">
    <location>
        <begin position="179"/>
        <end position="249"/>
    </location>
</feature>
<keyword evidence="2" id="KW-0812">Transmembrane</keyword>
<dbReference type="AlphaFoldDB" id="A0A1G2CGF2"/>
<comment type="caution">
    <text evidence="3">The sequence shown here is derived from an EMBL/GenBank/DDBJ whole genome shotgun (WGS) entry which is preliminary data.</text>
</comment>
<sequence length="355" mass="37595">MQDKKYLIVIYVALVGVIIGSTAFVYVLLPQAGQKNLVSPATNLQQPKPKAEVHLYKKQGALVLAWANLPDGTERVDIFRSVRGTNKWEKWKSFTITSGSASGDTIEIPVSSREDLALYSFYAQAVGTYIPGSAGSGGAQNPFSGSPSGPAMGDGAIGAFLNEEGESVLWVSMETELETYVPPPPPAPAQPGAPNQSQTSTPTGNEPPSMIIPILSPGSTSSPASPASSSSAPQTTPAQAQPGTPGQAIYYAPNGTISGYGSAEPAASFWVEHVNKNIEIGWQGIPASTTLAIVYRSSSETGPWSELLRQTGPHTSYLIRLIDNTLDRAFYYKMAAREGTTVLQTYGPLFLPALE</sequence>
<keyword evidence="2" id="KW-0472">Membrane</keyword>
<feature type="compositionally biased region" description="Polar residues" evidence="1">
    <location>
        <begin position="195"/>
        <end position="206"/>
    </location>
</feature>
<protein>
    <submittedName>
        <fullName evidence="3">Uncharacterized protein</fullName>
    </submittedName>
</protein>
<feature type="compositionally biased region" description="Low complexity" evidence="1">
    <location>
        <begin position="216"/>
        <end position="248"/>
    </location>
</feature>
<name>A0A1G2CGF2_9BACT</name>
<proteinExistence type="predicted"/>
<organism evidence="3 4">
    <name type="scientific">Candidatus Liptonbacteria bacterium RIFCSPLOWO2_01_FULL_53_13</name>
    <dbReference type="NCBI Taxonomy" id="1798651"/>
    <lineage>
        <taxon>Bacteria</taxon>
        <taxon>Candidatus Liptoniibacteriota</taxon>
    </lineage>
</organism>
<dbReference type="Proteomes" id="UP000178348">
    <property type="component" value="Unassembled WGS sequence"/>
</dbReference>
<dbReference type="EMBL" id="MHLB01000064">
    <property type="protein sequence ID" value="OGZ00473.1"/>
    <property type="molecule type" value="Genomic_DNA"/>
</dbReference>